<feature type="transmembrane region" description="Helical" evidence="6">
    <location>
        <begin position="258"/>
        <end position="278"/>
    </location>
</feature>
<evidence type="ECO:0000256" key="6">
    <source>
        <dbReference type="SAM" id="Phobius"/>
    </source>
</evidence>
<comment type="similarity">
    <text evidence="2">Belongs to the purine-cytosine permease (2.A.39) family.</text>
</comment>
<dbReference type="PANTHER" id="PTHR30618:SF0">
    <property type="entry name" value="PURINE-URACIL PERMEASE NCS1"/>
    <property type="match status" value="1"/>
</dbReference>
<keyword evidence="3 6" id="KW-0812">Transmembrane</keyword>
<evidence type="ECO:0000256" key="2">
    <source>
        <dbReference type="ARBA" id="ARBA00008974"/>
    </source>
</evidence>
<dbReference type="Proteomes" id="UP001433268">
    <property type="component" value="Unassembled WGS sequence"/>
</dbReference>
<dbReference type="InterPro" id="IPR045225">
    <property type="entry name" value="Uracil/uridine/allantoin_perm"/>
</dbReference>
<feature type="transmembrane region" description="Helical" evidence="6">
    <location>
        <begin position="428"/>
        <end position="445"/>
    </location>
</feature>
<evidence type="ECO:0000313" key="7">
    <source>
        <dbReference type="EMBL" id="KAK8066016.1"/>
    </source>
</evidence>
<feature type="transmembrane region" description="Helical" evidence="6">
    <location>
        <begin position="357"/>
        <end position="379"/>
    </location>
</feature>
<comment type="caution">
    <text evidence="7">The sequence shown here is derived from an EMBL/GenBank/DDBJ whole genome shotgun (WGS) entry which is preliminary data.</text>
</comment>
<reference evidence="7 8" key="1">
    <citation type="submission" date="2023-01" db="EMBL/GenBank/DDBJ databases">
        <title>Analysis of 21 Apiospora genomes using comparative genomics revels a genus with tremendous synthesis potential of carbohydrate active enzymes and secondary metabolites.</title>
        <authorList>
            <person name="Sorensen T."/>
        </authorList>
    </citation>
    <scope>NUCLEOTIDE SEQUENCE [LARGE SCALE GENOMIC DNA]</scope>
    <source>
        <strain evidence="7 8">CBS 114990</strain>
    </source>
</reference>
<feature type="transmembrane region" description="Helical" evidence="6">
    <location>
        <begin position="400"/>
        <end position="422"/>
    </location>
</feature>
<keyword evidence="5 6" id="KW-0472">Membrane</keyword>
<evidence type="ECO:0000256" key="3">
    <source>
        <dbReference type="ARBA" id="ARBA00022692"/>
    </source>
</evidence>
<dbReference type="RefSeq" id="XP_066662769.1">
    <property type="nucleotide sequence ID" value="XM_066817077.1"/>
</dbReference>
<protein>
    <recommendedName>
        <fullName evidence="9">Allantoin permease</fullName>
    </recommendedName>
</protein>
<dbReference type="Pfam" id="PF02133">
    <property type="entry name" value="Transp_cyt_pur"/>
    <property type="match status" value="1"/>
</dbReference>
<keyword evidence="8" id="KW-1185">Reference proteome</keyword>
<sequence length="590" mass="64269">MVRLPNRHAVLAPFQSAEAFRDFVRAPQTAGGREQIGNEKWSNRDLEPTHPEERTWTAISLPMYWFTNMFSVTGWNVAASLIAVGLTWQQAFISAVLGCLLSSLAIVFMARPGVMYHVGYPIIVRVAFGMYGSYFFIFIRAAVCIIWYGVQSFYGANLVSVCFRCIFGDLWTKWPNSLPASAHVTSKQLLGFFIVWVAEFPFMFIHPTKIRHLFTIKGIVMPIATFGFFGWAMANGAGLSALDTANKAGEKVAATTTLGWAVMNGINVILGTLSPMLVNQPDLARYCQKPWHAGVLQGIVAFTAKVLVLFLGLANTAVLTPTLGKAYCKLLHLFPRGIFGTCLTPSWIVTGGPRPGGVFLVSLSFLLAVIATNFGSNSIPFGADLTGLFPKYMTIKRGQVLCAILGVAVVPWELLASAQAFLSFLGSYNIFMAPLCGVIIADYVWAKTGNYHIPSAYDGTKSSAYWYWGGVNWIAVLAWVGGMALGLPGLVAQYQPQAVSQAAKDLYKLGWIITFAAACILYCIMTFLVRLRVLPAGYESVALSFECMAKNGREGFLDGERDGIGIAASPVLTAARDSSKDGEKISEMKV</sequence>
<gene>
    <name evidence="7" type="ORF">PG997_012763</name>
</gene>
<feature type="transmembrane region" description="Helical" evidence="6">
    <location>
        <begin position="122"/>
        <end position="150"/>
    </location>
</feature>
<dbReference type="PANTHER" id="PTHR30618">
    <property type="entry name" value="NCS1 FAMILY PURINE/PYRIMIDINE TRANSPORTER"/>
    <property type="match status" value="1"/>
</dbReference>
<evidence type="ECO:0000256" key="5">
    <source>
        <dbReference type="ARBA" id="ARBA00023136"/>
    </source>
</evidence>
<feature type="transmembrane region" description="Helical" evidence="6">
    <location>
        <begin position="290"/>
        <end position="314"/>
    </location>
</feature>
<feature type="transmembrane region" description="Helical" evidence="6">
    <location>
        <begin position="509"/>
        <end position="529"/>
    </location>
</feature>
<feature type="transmembrane region" description="Helical" evidence="6">
    <location>
        <begin position="189"/>
        <end position="206"/>
    </location>
</feature>
<evidence type="ECO:0008006" key="9">
    <source>
        <dbReference type="Google" id="ProtNLM"/>
    </source>
</evidence>
<dbReference type="EMBL" id="JAQQWN010000009">
    <property type="protein sequence ID" value="KAK8066016.1"/>
    <property type="molecule type" value="Genomic_DNA"/>
</dbReference>
<feature type="transmembrane region" description="Helical" evidence="6">
    <location>
        <begin position="64"/>
        <end position="86"/>
    </location>
</feature>
<proteinExistence type="inferred from homology"/>
<name>A0ABR1V489_9PEZI</name>
<accession>A0ABR1V489</accession>
<feature type="transmembrane region" description="Helical" evidence="6">
    <location>
        <begin position="465"/>
        <end position="489"/>
    </location>
</feature>
<evidence type="ECO:0000313" key="8">
    <source>
        <dbReference type="Proteomes" id="UP001433268"/>
    </source>
</evidence>
<feature type="transmembrane region" description="Helical" evidence="6">
    <location>
        <begin position="218"/>
        <end position="238"/>
    </location>
</feature>
<evidence type="ECO:0000256" key="4">
    <source>
        <dbReference type="ARBA" id="ARBA00022989"/>
    </source>
</evidence>
<feature type="transmembrane region" description="Helical" evidence="6">
    <location>
        <begin position="92"/>
        <end position="110"/>
    </location>
</feature>
<organism evidence="7 8">
    <name type="scientific">Apiospora hydei</name>
    <dbReference type="NCBI Taxonomy" id="1337664"/>
    <lineage>
        <taxon>Eukaryota</taxon>
        <taxon>Fungi</taxon>
        <taxon>Dikarya</taxon>
        <taxon>Ascomycota</taxon>
        <taxon>Pezizomycotina</taxon>
        <taxon>Sordariomycetes</taxon>
        <taxon>Xylariomycetidae</taxon>
        <taxon>Amphisphaeriales</taxon>
        <taxon>Apiosporaceae</taxon>
        <taxon>Apiospora</taxon>
    </lineage>
</organism>
<dbReference type="Gene3D" id="1.10.4160.10">
    <property type="entry name" value="Hydantoin permease"/>
    <property type="match status" value="1"/>
</dbReference>
<evidence type="ECO:0000256" key="1">
    <source>
        <dbReference type="ARBA" id="ARBA00004141"/>
    </source>
</evidence>
<dbReference type="GeneID" id="92050137"/>
<comment type="subcellular location">
    <subcellularLocation>
        <location evidence="1">Membrane</location>
        <topology evidence="1">Multi-pass membrane protein</topology>
    </subcellularLocation>
</comment>
<dbReference type="InterPro" id="IPR001248">
    <property type="entry name" value="Pur-cyt_permease"/>
</dbReference>
<keyword evidence="4 6" id="KW-1133">Transmembrane helix</keyword>